<dbReference type="EMBL" id="LHQL01000014">
    <property type="protein sequence ID" value="OOQ48125.1"/>
    <property type="molecule type" value="Genomic_DNA"/>
</dbReference>
<keyword evidence="2" id="KW-1185">Reference proteome</keyword>
<dbReference type="Proteomes" id="UP000190306">
    <property type="component" value="Chromosome"/>
</dbReference>
<sequence>MDCGPSVWEALRIAGWSAGRRIDTEIWTRQLVTAGFTLNDVATAVWAEFGNLKIKSSPARVPSSSLHLDPVDACIDASEEAQRLGRRYGENFSPLGMWSIQYKSYVAASGRVIAVGPGVLWQLGTSFAEALTYVVDGDAGADRTERAPWLYSDCGPL</sequence>
<organism evidence="1 2">
    <name type="scientific">Streptomyces antibioticus</name>
    <dbReference type="NCBI Taxonomy" id="1890"/>
    <lineage>
        <taxon>Bacteria</taxon>
        <taxon>Bacillati</taxon>
        <taxon>Actinomycetota</taxon>
        <taxon>Actinomycetes</taxon>
        <taxon>Kitasatosporales</taxon>
        <taxon>Streptomycetaceae</taxon>
        <taxon>Streptomyces</taxon>
    </lineage>
</organism>
<protein>
    <recommendedName>
        <fullName evidence="3">SUKH-3 domain containing protein</fullName>
    </recommendedName>
</protein>
<comment type="caution">
    <text evidence="1">The sequence shown here is derived from an EMBL/GenBank/DDBJ whole genome shotgun (WGS) entry which is preliminary data.</text>
</comment>
<evidence type="ECO:0000313" key="2">
    <source>
        <dbReference type="Proteomes" id="UP000190306"/>
    </source>
</evidence>
<name>A0ABX3LFJ5_STRAT</name>
<evidence type="ECO:0008006" key="3">
    <source>
        <dbReference type="Google" id="ProtNLM"/>
    </source>
</evidence>
<gene>
    <name evidence="1" type="ORF">AFM16_36710</name>
</gene>
<evidence type="ECO:0000313" key="1">
    <source>
        <dbReference type="EMBL" id="OOQ48125.1"/>
    </source>
</evidence>
<accession>A0ABX3LFJ5</accession>
<dbReference type="Pfam" id="PF14433">
    <property type="entry name" value="SUKH-3"/>
    <property type="match status" value="1"/>
</dbReference>
<reference evidence="1 2" key="1">
    <citation type="submission" date="2015-07" db="EMBL/GenBank/DDBJ databases">
        <title>Draft Genome Sequence of Streptomyces antibioticus, IMRU 3720 reveals insights in the evolution of actinomycin biosynthetic gene clusters in Streptomyces.</title>
        <authorList>
            <person name="Crnovcic I."/>
            <person name="Ruckert C."/>
            <person name="Kalinowksi J."/>
            <person name="Keller U."/>
        </authorList>
    </citation>
    <scope>NUCLEOTIDE SEQUENCE [LARGE SCALE GENOMIC DNA]</scope>
    <source>
        <strain evidence="1 2">DSM 41481</strain>
    </source>
</reference>
<dbReference type="InterPro" id="IPR025850">
    <property type="entry name" value="SUKH-3"/>
</dbReference>
<proteinExistence type="predicted"/>